<gene>
    <name evidence="1" type="ORF">CJOHNSTONI_LOCUS2873</name>
</gene>
<keyword evidence="2" id="KW-1185">Reference proteome</keyword>
<proteinExistence type="predicted"/>
<dbReference type="AlphaFoldDB" id="A0A8J2LSR0"/>
<dbReference type="OrthoDB" id="5859844at2759"/>
<evidence type="ECO:0000313" key="2">
    <source>
        <dbReference type="Proteomes" id="UP000746747"/>
    </source>
</evidence>
<reference evidence="1" key="1">
    <citation type="submission" date="2021-09" db="EMBL/GenBank/DDBJ databases">
        <authorList>
            <consortium name="Pathogen Informatics"/>
        </authorList>
    </citation>
    <scope>NUCLEOTIDE SEQUENCE</scope>
</reference>
<dbReference type="Proteomes" id="UP000746747">
    <property type="component" value="Unassembled WGS sequence"/>
</dbReference>
<sequence>MYSKWEAKHTAADLRKIEYGRSLQSDIENLSNGRLDGTDQQLSGRYWTNNSFDVPMEGSRTGATALFLREK</sequence>
<organism evidence="1 2">
    <name type="scientific">Cercopithifilaria johnstoni</name>
    <dbReference type="NCBI Taxonomy" id="2874296"/>
    <lineage>
        <taxon>Eukaryota</taxon>
        <taxon>Metazoa</taxon>
        <taxon>Ecdysozoa</taxon>
        <taxon>Nematoda</taxon>
        <taxon>Chromadorea</taxon>
        <taxon>Rhabditida</taxon>
        <taxon>Spirurina</taxon>
        <taxon>Spiruromorpha</taxon>
        <taxon>Filarioidea</taxon>
        <taxon>Onchocercidae</taxon>
        <taxon>Cercopithifilaria</taxon>
    </lineage>
</organism>
<comment type="caution">
    <text evidence="1">The sequence shown here is derived from an EMBL/GenBank/DDBJ whole genome shotgun (WGS) entry which is preliminary data.</text>
</comment>
<accession>A0A8J2LSR0</accession>
<dbReference type="EMBL" id="CAKAEH010001024">
    <property type="protein sequence ID" value="CAG9532572.1"/>
    <property type="molecule type" value="Genomic_DNA"/>
</dbReference>
<evidence type="ECO:0000313" key="1">
    <source>
        <dbReference type="EMBL" id="CAG9532572.1"/>
    </source>
</evidence>
<name>A0A8J2LSR0_9BILA</name>
<protein>
    <submittedName>
        <fullName evidence="1">Uncharacterized protein</fullName>
    </submittedName>
</protein>